<dbReference type="InterPro" id="IPR006963">
    <property type="entry name" value="Mopterin_OxRdtase_4Fe-4S_dom"/>
</dbReference>
<evidence type="ECO:0000256" key="7">
    <source>
        <dbReference type="ARBA" id="ARBA00023004"/>
    </source>
</evidence>
<keyword evidence="3" id="KW-0500">Molybdenum</keyword>
<dbReference type="SUPFAM" id="SSF50692">
    <property type="entry name" value="ADC-like"/>
    <property type="match status" value="1"/>
</dbReference>
<dbReference type="InterPro" id="IPR006656">
    <property type="entry name" value="Mopterin_OxRdtase"/>
</dbReference>
<evidence type="ECO:0000256" key="8">
    <source>
        <dbReference type="ARBA" id="ARBA00023014"/>
    </source>
</evidence>
<dbReference type="Gene3D" id="3.40.228.10">
    <property type="entry name" value="Dimethylsulfoxide Reductase, domain 2"/>
    <property type="match status" value="1"/>
</dbReference>
<dbReference type="PANTHER" id="PTHR43742">
    <property type="entry name" value="TRIMETHYLAMINE-N-OXIDE REDUCTASE"/>
    <property type="match status" value="1"/>
</dbReference>
<evidence type="ECO:0000256" key="6">
    <source>
        <dbReference type="ARBA" id="ARBA00023002"/>
    </source>
</evidence>
<evidence type="ECO:0000256" key="1">
    <source>
        <dbReference type="ARBA" id="ARBA00010312"/>
    </source>
</evidence>
<dbReference type="Gene3D" id="2.20.25.90">
    <property type="entry name" value="ADC-like domains"/>
    <property type="match status" value="1"/>
</dbReference>
<name>A0ABT2EKF8_9BACT</name>
<organism evidence="10 11">
    <name type="scientific">Candidatus Fervidibacter sacchari</name>
    <dbReference type="NCBI Taxonomy" id="1448929"/>
    <lineage>
        <taxon>Bacteria</taxon>
        <taxon>Candidatus Fervidibacterota</taxon>
        <taxon>Candidatus Fervidibacter</taxon>
    </lineage>
</organism>
<gene>
    <name evidence="10" type="ORF">M2350_000778</name>
</gene>
<dbReference type="PROSITE" id="PS51669">
    <property type="entry name" value="4FE4S_MOW_BIS_MGD"/>
    <property type="match status" value="1"/>
</dbReference>
<reference evidence="10 11" key="1">
    <citation type="submission" date="2022-08" db="EMBL/GenBank/DDBJ databases">
        <title>Bacterial and archaeal communities from various locations to study Microbial Dark Matter (Phase II).</title>
        <authorList>
            <person name="Stepanauskas R."/>
        </authorList>
    </citation>
    <scope>NUCLEOTIDE SEQUENCE [LARGE SCALE GENOMIC DNA]</scope>
    <source>
        <strain evidence="10 11">PD1</strain>
    </source>
</reference>
<keyword evidence="5" id="KW-0732">Signal</keyword>
<dbReference type="RefSeq" id="WP_259094106.1">
    <property type="nucleotide sequence ID" value="NZ_CP130454.1"/>
</dbReference>
<evidence type="ECO:0000256" key="3">
    <source>
        <dbReference type="ARBA" id="ARBA00022505"/>
    </source>
</evidence>
<evidence type="ECO:0000256" key="4">
    <source>
        <dbReference type="ARBA" id="ARBA00022723"/>
    </source>
</evidence>
<dbReference type="Gene3D" id="3.40.50.740">
    <property type="match status" value="1"/>
</dbReference>
<dbReference type="EMBL" id="JANUCP010000001">
    <property type="protein sequence ID" value="MCS3918381.1"/>
    <property type="molecule type" value="Genomic_DNA"/>
</dbReference>
<dbReference type="Gene3D" id="3.30.2070.10">
    <property type="entry name" value="Formate dehydrogenase/DMSO reductase"/>
    <property type="match status" value="1"/>
</dbReference>
<evidence type="ECO:0000256" key="2">
    <source>
        <dbReference type="ARBA" id="ARBA00022485"/>
    </source>
</evidence>
<dbReference type="Pfam" id="PF00384">
    <property type="entry name" value="Molybdopterin"/>
    <property type="match status" value="1"/>
</dbReference>
<comment type="similarity">
    <text evidence="1">Belongs to the prokaryotic molybdopterin-containing oxidoreductase family.</text>
</comment>
<keyword evidence="2" id="KW-0004">4Fe-4S</keyword>
<dbReference type="InterPro" id="IPR050612">
    <property type="entry name" value="Prok_Mopterin_Oxidored"/>
</dbReference>
<proteinExistence type="inferred from homology"/>
<evidence type="ECO:0000313" key="11">
    <source>
        <dbReference type="Proteomes" id="UP001204798"/>
    </source>
</evidence>
<sequence>MGARDFFNEIKVNRRGFFKWGAISGTAATLPLWIQKLLPSPIGQRETRPQLQGEESFVPSVCGCCDAGCGVLVRVIQGHAVGIKGNPNHPVNQGALCPKGFTLVQELYHPDRIKTPLKRKGERGSGEWKPISWDEALKEISGKLKEIRSQGEPHSLLILTGSASKFEKLLIRRFASAFGTPNLVDLELGFGTGMVDAALAMMGNHFTFDLEDAAFIISFGFDWLQSFPSPVEATRAYSLLRRGKLDRRIRIVHIEPHMSVTGIKADEWIPIKPYTEGALALGIAHVIVAEGLYDKDFIANYTFGFEDWKDSNGNIHRGFKSLVLEDYEPERVSKFTGVKEETIKRLANEFAEKKPALALADRTRFYDQMAVMALNALVGSIGVRGGILLFDEFSPFSLPPFTQDEVAQKGLSKPRIDKRDRKLFPLADSVAEEVPDAILQNSPYKVKAVILHRANPVFISPELDRWVEALRSVPLVVSMTSFMDETSMFADIVLPLSVTLESWQATSTRTLKGVPVLSASRPVVAPLYDTLSAGDVFIKLAKAIGGSVADAFPWQDVSEAMKESLNGLFASGVGEPLSQPPEEEEESWIEEEIKPTLDKWFKGITATGGWTDRQAAEKVPPLKFKTPSGKFEFYSLTLRQRLGEDAPDIAFLPHVEDPEFLGELGKEVRLSVTPPSGGEGKPLHLYLFLPLVFKNGEGAHLPYLQGIAGSYLSEHKWETWVEINPETADELGLKDDEFVWIVSPIGRVKARVKRYVGVPKEVVAMPLGLGHTAYGRWAQGVGSNPSEIVPKVLDKITGQPLWQLTLVRVAKKGGEV</sequence>
<dbReference type="SUPFAM" id="SSF53706">
    <property type="entry name" value="Formate dehydrogenase/DMSO reductase, domains 1-3"/>
    <property type="match status" value="1"/>
</dbReference>
<keyword evidence="8" id="KW-0411">Iron-sulfur</keyword>
<keyword evidence="6" id="KW-0560">Oxidoreductase</keyword>
<evidence type="ECO:0000259" key="9">
    <source>
        <dbReference type="PROSITE" id="PS51669"/>
    </source>
</evidence>
<keyword evidence="4" id="KW-0479">Metal-binding</keyword>
<dbReference type="PANTHER" id="PTHR43742:SF9">
    <property type="entry name" value="TETRATHIONATE REDUCTASE SUBUNIT A"/>
    <property type="match status" value="1"/>
</dbReference>
<feature type="domain" description="4Fe-4S Mo/W bis-MGD-type" evidence="9">
    <location>
        <begin position="55"/>
        <end position="111"/>
    </location>
</feature>
<dbReference type="Pfam" id="PF04879">
    <property type="entry name" value="Molybdop_Fe4S4"/>
    <property type="match status" value="1"/>
</dbReference>
<dbReference type="Gene3D" id="2.40.40.20">
    <property type="match status" value="1"/>
</dbReference>
<dbReference type="Pfam" id="PF01568">
    <property type="entry name" value="Molydop_binding"/>
    <property type="match status" value="1"/>
</dbReference>
<dbReference type="SMART" id="SM00926">
    <property type="entry name" value="Molybdop_Fe4S4"/>
    <property type="match status" value="1"/>
</dbReference>
<keyword evidence="7" id="KW-0408">Iron</keyword>
<accession>A0ABT2EKF8</accession>
<dbReference type="Proteomes" id="UP001204798">
    <property type="component" value="Unassembled WGS sequence"/>
</dbReference>
<evidence type="ECO:0000256" key="5">
    <source>
        <dbReference type="ARBA" id="ARBA00022729"/>
    </source>
</evidence>
<comment type="caution">
    <text evidence="10">The sequence shown here is derived from an EMBL/GenBank/DDBJ whole genome shotgun (WGS) entry which is preliminary data.</text>
</comment>
<evidence type="ECO:0000313" key="10">
    <source>
        <dbReference type="EMBL" id="MCS3918381.1"/>
    </source>
</evidence>
<protein>
    <submittedName>
        <fullName evidence="10">Anaerobic selenocysteine-containing dehydrogenase</fullName>
    </submittedName>
</protein>
<dbReference type="InterPro" id="IPR009010">
    <property type="entry name" value="Asp_de-COase-like_dom_sf"/>
</dbReference>
<dbReference type="InterPro" id="IPR006657">
    <property type="entry name" value="MoPterin_dinucl-bd_dom"/>
</dbReference>
<keyword evidence="11" id="KW-1185">Reference proteome</keyword>